<accession>A0AA97KRU5</accession>
<dbReference type="InterPro" id="IPR011009">
    <property type="entry name" value="Kinase-like_dom_sf"/>
</dbReference>
<dbReference type="RefSeq" id="XP_054827956.1">
    <property type="nucleotide sequence ID" value="XM_054971981.1"/>
</dbReference>
<evidence type="ECO:0000256" key="1">
    <source>
        <dbReference type="ARBA" id="ARBA00008874"/>
    </source>
</evidence>
<evidence type="ECO:0000256" key="5">
    <source>
        <dbReference type="ARBA" id="ARBA00022741"/>
    </source>
</evidence>
<evidence type="ECO:0000256" key="9">
    <source>
        <dbReference type="ARBA" id="ARBA00048679"/>
    </source>
</evidence>
<evidence type="ECO:0000256" key="13">
    <source>
        <dbReference type="SAM" id="MobiDB-lite"/>
    </source>
</evidence>
<dbReference type="PROSITE" id="PS00107">
    <property type="entry name" value="PROTEIN_KINASE_ATP"/>
    <property type="match status" value="1"/>
</dbReference>
<dbReference type="GO" id="GO:0005524">
    <property type="term" value="F:ATP binding"/>
    <property type="evidence" value="ECO:0007669"/>
    <property type="project" value="UniProtKB-UniRule"/>
</dbReference>
<evidence type="ECO:0000256" key="2">
    <source>
        <dbReference type="ARBA" id="ARBA00012513"/>
    </source>
</evidence>
<feature type="region of interest" description="Disordered" evidence="13">
    <location>
        <begin position="270"/>
        <end position="363"/>
    </location>
</feature>
<evidence type="ECO:0000256" key="3">
    <source>
        <dbReference type="ARBA" id="ARBA00022527"/>
    </source>
</evidence>
<feature type="domain" description="Protein kinase" evidence="14">
    <location>
        <begin position="626"/>
        <end position="889"/>
    </location>
</feature>
<dbReference type="PROSITE" id="PS00108">
    <property type="entry name" value="PROTEIN_KINASE_ST"/>
    <property type="match status" value="1"/>
</dbReference>
<evidence type="ECO:0000313" key="15">
    <source>
        <dbReference type="Proteomes" id="UP001190640"/>
    </source>
</evidence>
<dbReference type="Proteomes" id="UP001190640">
    <property type="component" value="Chromosome 2"/>
</dbReference>
<dbReference type="GO" id="GO:0035556">
    <property type="term" value="P:intracellular signal transduction"/>
    <property type="evidence" value="ECO:0007669"/>
    <property type="project" value="UniProtKB-ARBA"/>
</dbReference>
<comment type="catalytic activity">
    <reaction evidence="9">
        <text>L-seryl-[protein] + ATP = O-phospho-L-seryl-[protein] + ADP + H(+)</text>
        <dbReference type="Rhea" id="RHEA:17989"/>
        <dbReference type="Rhea" id="RHEA-COMP:9863"/>
        <dbReference type="Rhea" id="RHEA-COMP:11604"/>
        <dbReference type="ChEBI" id="CHEBI:15378"/>
        <dbReference type="ChEBI" id="CHEBI:29999"/>
        <dbReference type="ChEBI" id="CHEBI:30616"/>
        <dbReference type="ChEBI" id="CHEBI:83421"/>
        <dbReference type="ChEBI" id="CHEBI:456216"/>
        <dbReference type="EC" id="2.7.11.1"/>
    </reaction>
</comment>
<evidence type="ECO:0000256" key="6">
    <source>
        <dbReference type="ARBA" id="ARBA00022777"/>
    </source>
</evidence>
<dbReference type="PANTHER" id="PTHR11584">
    <property type="entry name" value="SERINE/THREONINE PROTEIN KINASE"/>
    <property type="match status" value="1"/>
</dbReference>
<dbReference type="FunFam" id="1.10.510.10:FF:000331">
    <property type="entry name" value="Mitogen-activated protein kinase kinase kinase 19"/>
    <property type="match status" value="1"/>
</dbReference>
<dbReference type="PROSITE" id="PS50011">
    <property type="entry name" value="PROTEIN_KINASE_DOM"/>
    <property type="match status" value="1"/>
</dbReference>
<keyword evidence="3" id="KW-0723">Serine/threonine-protein kinase</keyword>
<evidence type="ECO:0000256" key="10">
    <source>
        <dbReference type="ARBA" id="ARBA00069016"/>
    </source>
</evidence>
<reference evidence="16" key="1">
    <citation type="submission" date="2025-08" db="UniProtKB">
        <authorList>
            <consortium name="RefSeq"/>
        </authorList>
    </citation>
    <scope>IDENTIFICATION</scope>
    <source>
        <tissue evidence="16">Blood</tissue>
    </source>
</reference>
<dbReference type="PANTHER" id="PTHR11584:SF369">
    <property type="entry name" value="MITOGEN-ACTIVATED PROTEIN KINASE KINASE KINASE 19-RELATED"/>
    <property type="match status" value="1"/>
</dbReference>
<feature type="compositionally biased region" description="Basic residues" evidence="13">
    <location>
        <begin position="284"/>
        <end position="295"/>
    </location>
</feature>
<evidence type="ECO:0000256" key="8">
    <source>
        <dbReference type="ARBA" id="ARBA00047899"/>
    </source>
</evidence>
<dbReference type="SUPFAM" id="SSF56112">
    <property type="entry name" value="Protein kinase-like (PK-like)"/>
    <property type="match status" value="1"/>
</dbReference>
<evidence type="ECO:0000256" key="12">
    <source>
        <dbReference type="PROSITE-ProRule" id="PRU10141"/>
    </source>
</evidence>
<dbReference type="SMART" id="SM00220">
    <property type="entry name" value="S_TKc"/>
    <property type="match status" value="1"/>
</dbReference>
<dbReference type="EC" id="2.7.11.1" evidence="2"/>
<gene>
    <name evidence="16" type="primary">MAP3K19</name>
</gene>
<comment type="catalytic activity">
    <reaction evidence="8">
        <text>L-threonyl-[protein] + ATP = O-phospho-L-threonyl-[protein] + ADP + H(+)</text>
        <dbReference type="Rhea" id="RHEA:46608"/>
        <dbReference type="Rhea" id="RHEA-COMP:11060"/>
        <dbReference type="Rhea" id="RHEA-COMP:11605"/>
        <dbReference type="ChEBI" id="CHEBI:15378"/>
        <dbReference type="ChEBI" id="CHEBI:30013"/>
        <dbReference type="ChEBI" id="CHEBI:30616"/>
        <dbReference type="ChEBI" id="CHEBI:61977"/>
        <dbReference type="ChEBI" id="CHEBI:456216"/>
        <dbReference type="EC" id="2.7.11.1"/>
    </reaction>
</comment>
<evidence type="ECO:0000256" key="4">
    <source>
        <dbReference type="ARBA" id="ARBA00022679"/>
    </source>
</evidence>
<dbReference type="GeneID" id="129324634"/>
<evidence type="ECO:0000313" key="16">
    <source>
        <dbReference type="RefSeq" id="XP_054827956.1"/>
    </source>
</evidence>
<comment type="similarity">
    <text evidence="1">Belongs to the protein kinase superfamily. STE Ser/Thr protein kinase family. STE20 subfamily.</text>
</comment>
<dbReference type="InterPro" id="IPR000719">
    <property type="entry name" value="Prot_kinase_dom"/>
</dbReference>
<proteinExistence type="inferred from homology"/>
<feature type="compositionally biased region" description="Polar residues" evidence="13">
    <location>
        <begin position="350"/>
        <end position="363"/>
    </location>
</feature>
<feature type="binding site" evidence="12">
    <location>
        <position position="654"/>
    </location>
    <ligand>
        <name>ATP</name>
        <dbReference type="ChEBI" id="CHEBI:30616"/>
    </ligand>
</feature>
<sequence length="893" mass="98901">MGSRMTAAQELRNTDVDASWPNKVIDLSLANTTPNALMDLEQPESSICTTGDMRVVENLSVPEATKNNIGEKAPIIHITVLDYELSQIPQAFRYCVPRKNSPPSMPSNLSHSCNVFSHKEKDGCEVKSRKTESVLKPGTCTKMSQDFIILGKSSIQHQSNKTKNQISCIQGQSYEDAGISLKLQKKQSQKEKCHFDQRNQKPPKQVLPCISKSSVSLGKTITPVSVRQAQSTLDIKDLNYSDMFKEILSNDKGPGIYEMFGTPVYSREPTGHENGCCRNVRSAPARRLRAIKPKSNHLSEKKNRARNTQRRTYPKPHKNPPGIKQKHKDLMPREASELEDSSQEQGEGIGTSSTDGQINTSRNSTTFYEDDAQQLPVSTELTQSGKPNEVIPISHLAAIEETSLEHSSDVGDHCIPRVFVSSFQELLWPQVKDHAKYASFLSSARERNENKNLKNSKCLKHRITEALNCHVNQDLCSEDNQEVPSTFPLPERVPSSPRQNLQHGNVNLANASAKWTCHSTSPFPQTCENILSCTNSEEIAEDLLCCLAAQLLSLDDAEASDSRAVMKNENGEAQKGYTGNKEATATNNANNKNCCPTILESNGENRFCSAIIFSESSLTNEDPIMWTKGEILGKGAYGTVYCGLTSQGQLIAVKQVALDSCDQAETEKGYQKLQEEVEILKTLKHINIVGYLGTCLKDNIVSIFMEFVPGGSISSIIHRFGPLPEIVFCKYTRQILHGVAYLHENHVVHRDIKGNNVMLMPNGVIKLIDFGCAKRLACVSLTDTHSDPLKSVHGTPYWMAPEVINESGYGRKSDVWSIGCTVFEMATGKPPLASMDRIAAMFYIGAHRGLMPPIPSHCSRKAADFVHVCLTRDQHVRPTALQLLQHPFVKGNP</sequence>
<keyword evidence="5 12" id="KW-0547">Nucleotide-binding</keyword>
<name>A0AA97KRU5_EUBMA</name>
<evidence type="ECO:0000256" key="7">
    <source>
        <dbReference type="ARBA" id="ARBA00022840"/>
    </source>
</evidence>
<evidence type="ECO:0000256" key="11">
    <source>
        <dbReference type="ARBA" id="ARBA00080573"/>
    </source>
</evidence>
<dbReference type="AlphaFoldDB" id="A0AA97KRU5"/>
<protein>
    <recommendedName>
        <fullName evidence="10">Mitogen-activated protein kinase kinase kinase 19</fullName>
        <ecNumber evidence="2">2.7.11.1</ecNumber>
    </recommendedName>
    <alternativeName>
        <fullName evidence="11">SPS1/STE20-related protein kinase YSK4</fullName>
    </alternativeName>
</protein>
<evidence type="ECO:0000259" key="14">
    <source>
        <dbReference type="PROSITE" id="PS50011"/>
    </source>
</evidence>
<dbReference type="Gene3D" id="1.10.510.10">
    <property type="entry name" value="Transferase(Phosphotransferase) domain 1"/>
    <property type="match status" value="1"/>
</dbReference>
<keyword evidence="6 16" id="KW-0418">Kinase</keyword>
<organism evidence="15 16">
    <name type="scientific">Eublepharis macularius</name>
    <name type="common">Leopard gecko</name>
    <name type="synonym">Cyrtodactylus macularius</name>
    <dbReference type="NCBI Taxonomy" id="481883"/>
    <lineage>
        <taxon>Eukaryota</taxon>
        <taxon>Metazoa</taxon>
        <taxon>Chordata</taxon>
        <taxon>Craniata</taxon>
        <taxon>Vertebrata</taxon>
        <taxon>Euteleostomi</taxon>
        <taxon>Lepidosauria</taxon>
        <taxon>Squamata</taxon>
        <taxon>Bifurcata</taxon>
        <taxon>Gekkota</taxon>
        <taxon>Eublepharidae</taxon>
        <taxon>Eublepharinae</taxon>
        <taxon>Eublepharis</taxon>
    </lineage>
</organism>
<dbReference type="InterPro" id="IPR017441">
    <property type="entry name" value="Protein_kinase_ATP_BS"/>
</dbReference>
<dbReference type="GO" id="GO:0004674">
    <property type="term" value="F:protein serine/threonine kinase activity"/>
    <property type="evidence" value="ECO:0007669"/>
    <property type="project" value="UniProtKB-KW"/>
</dbReference>
<dbReference type="KEGG" id="emc:129324634"/>
<keyword evidence="7 12" id="KW-0067">ATP-binding</keyword>
<dbReference type="CTD" id="80122"/>
<feature type="compositionally biased region" description="Basic residues" evidence="13">
    <location>
        <begin position="303"/>
        <end position="318"/>
    </location>
</feature>
<dbReference type="InterPro" id="IPR008271">
    <property type="entry name" value="Ser/Thr_kinase_AS"/>
</dbReference>
<dbReference type="Pfam" id="PF00069">
    <property type="entry name" value="Pkinase"/>
    <property type="match status" value="1"/>
</dbReference>
<keyword evidence="4" id="KW-0808">Transferase</keyword>
<keyword evidence="15" id="KW-1185">Reference proteome</keyword>